<keyword evidence="1" id="KW-0472">Membrane</keyword>
<evidence type="ECO:0008006" key="4">
    <source>
        <dbReference type="Google" id="ProtNLM"/>
    </source>
</evidence>
<dbReference type="AlphaFoldDB" id="A0A8X6QYC2"/>
<evidence type="ECO:0000313" key="2">
    <source>
        <dbReference type="EMBL" id="GFU56397.1"/>
    </source>
</evidence>
<evidence type="ECO:0000256" key="1">
    <source>
        <dbReference type="SAM" id="Phobius"/>
    </source>
</evidence>
<sequence length="109" mass="12760">MSVDSSTVRQRLLEVRRQARSPKQRLLFIPIKRNIILVLGIIVLFIPVMHKTRIMLYSVKKHIFILGFQTTFVRYSFGELNRGQYHNQRVKIPKSRCFGGALYLDDLAV</sequence>
<name>A0A8X6QYC2_NEPPI</name>
<dbReference type="EMBL" id="BMAW01039581">
    <property type="protein sequence ID" value="GFU56397.1"/>
    <property type="molecule type" value="Genomic_DNA"/>
</dbReference>
<comment type="caution">
    <text evidence="2">The sequence shown here is derived from an EMBL/GenBank/DDBJ whole genome shotgun (WGS) entry which is preliminary data.</text>
</comment>
<protein>
    <recommendedName>
        <fullName evidence="4">Transmembrane protein</fullName>
    </recommendedName>
</protein>
<proteinExistence type="predicted"/>
<evidence type="ECO:0000313" key="3">
    <source>
        <dbReference type="Proteomes" id="UP000887013"/>
    </source>
</evidence>
<organism evidence="2 3">
    <name type="scientific">Nephila pilipes</name>
    <name type="common">Giant wood spider</name>
    <name type="synonym">Nephila maculata</name>
    <dbReference type="NCBI Taxonomy" id="299642"/>
    <lineage>
        <taxon>Eukaryota</taxon>
        <taxon>Metazoa</taxon>
        <taxon>Ecdysozoa</taxon>
        <taxon>Arthropoda</taxon>
        <taxon>Chelicerata</taxon>
        <taxon>Arachnida</taxon>
        <taxon>Araneae</taxon>
        <taxon>Araneomorphae</taxon>
        <taxon>Entelegynae</taxon>
        <taxon>Araneoidea</taxon>
        <taxon>Nephilidae</taxon>
        <taxon>Nephila</taxon>
    </lineage>
</organism>
<keyword evidence="3" id="KW-1185">Reference proteome</keyword>
<reference evidence="2" key="1">
    <citation type="submission" date="2020-08" db="EMBL/GenBank/DDBJ databases">
        <title>Multicomponent nature underlies the extraordinary mechanical properties of spider dragline silk.</title>
        <authorList>
            <person name="Kono N."/>
            <person name="Nakamura H."/>
            <person name="Mori M."/>
            <person name="Yoshida Y."/>
            <person name="Ohtoshi R."/>
            <person name="Malay A.D."/>
            <person name="Moran D.A.P."/>
            <person name="Tomita M."/>
            <person name="Numata K."/>
            <person name="Arakawa K."/>
        </authorList>
    </citation>
    <scope>NUCLEOTIDE SEQUENCE</scope>
</reference>
<keyword evidence="1" id="KW-0812">Transmembrane</keyword>
<gene>
    <name evidence="2" type="ORF">NPIL_97881</name>
</gene>
<keyword evidence="1" id="KW-1133">Transmembrane helix</keyword>
<accession>A0A8X6QYC2</accession>
<feature type="transmembrane region" description="Helical" evidence="1">
    <location>
        <begin position="26"/>
        <end position="49"/>
    </location>
</feature>
<dbReference type="Proteomes" id="UP000887013">
    <property type="component" value="Unassembled WGS sequence"/>
</dbReference>